<feature type="coiled-coil region" evidence="1">
    <location>
        <begin position="656"/>
        <end position="687"/>
    </location>
</feature>
<feature type="domain" description="YhaN AAA" evidence="2">
    <location>
        <begin position="1"/>
        <end position="212"/>
    </location>
</feature>
<dbReference type="PANTHER" id="PTHR41259:SF1">
    <property type="entry name" value="DOUBLE-STRAND BREAK REPAIR RAD50 ATPASE, PUTATIVE-RELATED"/>
    <property type="match status" value="1"/>
</dbReference>
<dbReference type="Pfam" id="PF13514">
    <property type="entry name" value="AAA_27"/>
    <property type="match status" value="1"/>
</dbReference>
<evidence type="ECO:0000256" key="1">
    <source>
        <dbReference type="SAM" id="Coils"/>
    </source>
</evidence>
<dbReference type="SUPFAM" id="SSF52540">
    <property type="entry name" value="P-loop containing nucleoside triphosphate hydrolases"/>
    <property type="match status" value="1"/>
</dbReference>
<reference evidence="3 4" key="1">
    <citation type="submission" date="2019-02" db="EMBL/GenBank/DDBJ databases">
        <title>Deep-cultivation of Planctomycetes and their phenomic and genomic characterization uncovers novel biology.</title>
        <authorList>
            <person name="Wiegand S."/>
            <person name="Jogler M."/>
            <person name="Boedeker C."/>
            <person name="Pinto D."/>
            <person name="Vollmers J."/>
            <person name="Rivas-Marin E."/>
            <person name="Kohn T."/>
            <person name="Peeters S.H."/>
            <person name="Heuer A."/>
            <person name="Rast P."/>
            <person name="Oberbeckmann S."/>
            <person name="Bunk B."/>
            <person name="Jeske O."/>
            <person name="Meyerdierks A."/>
            <person name="Storesund J.E."/>
            <person name="Kallscheuer N."/>
            <person name="Luecker S."/>
            <person name="Lage O.M."/>
            <person name="Pohl T."/>
            <person name="Merkel B.J."/>
            <person name="Hornburger P."/>
            <person name="Mueller R.-W."/>
            <person name="Bruemmer F."/>
            <person name="Labrenz M."/>
            <person name="Spormann A.M."/>
            <person name="Op den Camp H."/>
            <person name="Overmann J."/>
            <person name="Amann R."/>
            <person name="Jetten M.S.M."/>
            <person name="Mascher T."/>
            <person name="Medema M.H."/>
            <person name="Devos D.P."/>
            <person name="Kaster A.-K."/>
            <person name="Ovreas L."/>
            <person name="Rohde M."/>
            <person name="Galperin M.Y."/>
            <person name="Jogler C."/>
        </authorList>
    </citation>
    <scope>NUCLEOTIDE SEQUENCE [LARGE SCALE GENOMIC DNA]</scope>
    <source>
        <strain evidence="3 4">ETA_A8</strain>
    </source>
</reference>
<dbReference type="KEGG" id="aagg:ETAA8_51050"/>
<dbReference type="Proteomes" id="UP000315017">
    <property type="component" value="Chromosome"/>
</dbReference>
<evidence type="ECO:0000313" key="4">
    <source>
        <dbReference type="Proteomes" id="UP000315017"/>
    </source>
</evidence>
<keyword evidence="1" id="KW-0175">Coiled coil</keyword>
<accession>A0A517YIC6</accession>
<dbReference type="InterPro" id="IPR027417">
    <property type="entry name" value="P-loop_NTPase"/>
</dbReference>
<dbReference type="PANTHER" id="PTHR41259">
    <property type="entry name" value="DOUBLE-STRAND BREAK REPAIR RAD50 ATPASE, PUTATIVE-RELATED"/>
    <property type="match status" value="1"/>
</dbReference>
<gene>
    <name evidence="3" type="ORF">ETAA8_51050</name>
</gene>
<dbReference type="Gene3D" id="3.40.50.300">
    <property type="entry name" value="P-loop containing nucleotide triphosphate hydrolases"/>
    <property type="match status" value="2"/>
</dbReference>
<dbReference type="EMBL" id="CP036274">
    <property type="protein sequence ID" value="QDU29987.1"/>
    <property type="molecule type" value="Genomic_DNA"/>
</dbReference>
<dbReference type="RefSeq" id="WP_202921245.1">
    <property type="nucleotide sequence ID" value="NZ_CP036274.1"/>
</dbReference>
<evidence type="ECO:0000259" key="2">
    <source>
        <dbReference type="Pfam" id="PF13514"/>
    </source>
</evidence>
<evidence type="ECO:0000313" key="3">
    <source>
        <dbReference type="EMBL" id="QDU29987.1"/>
    </source>
</evidence>
<protein>
    <submittedName>
        <fullName evidence="3">Chromosome segregation protein</fullName>
    </submittedName>
</protein>
<name>A0A517YIC6_9BACT</name>
<proteinExistence type="predicted"/>
<keyword evidence="4" id="KW-1185">Reference proteome</keyword>
<dbReference type="InterPro" id="IPR038734">
    <property type="entry name" value="YhaN_AAA"/>
</dbReference>
<dbReference type="AlphaFoldDB" id="A0A517YIC6"/>
<organism evidence="3 4">
    <name type="scientific">Anatilimnocola aggregata</name>
    <dbReference type="NCBI Taxonomy" id="2528021"/>
    <lineage>
        <taxon>Bacteria</taxon>
        <taxon>Pseudomonadati</taxon>
        <taxon>Planctomycetota</taxon>
        <taxon>Planctomycetia</taxon>
        <taxon>Pirellulales</taxon>
        <taxon>Pirellulaceae</taxon>
        <taxon>Anatilimnocola</taxon>
    </lineage>
</organism>
<feature type="coiled-coil region" evidence="1">
    <location>
        <begin position="341"/>
        <end position="399"/>
    </location>
</feature>
<feature type="coiled-coil region" evidence="1">
    <location>
        <begin position="485"/>
        <end position="526"/>
    </location>
</feature>
<sequence length="1163" mass="129336">MRFLKLDLLAYGRFTGESLDLSGGSCGVHLIHGPNEAGKSTLLRAIKSLLFGIKNDRQGNDLLELGFLHGSEKLRIGGLIADRAGKQLQFIRRKGGKNSLRAGDDETRLEESQLQTFLNIEQRQFAQQFGIHYQELVEGGRAIAAGKGDVGEILFAAAAGLANLTAVQKELSNQCEELFAPRGRNPPINKALNDLKDARKRVTDTLLSADEWKRKADEHSEAQLQKARLQEQHQAASQRQSQVEAYLRAQPELQRRDQLLAELKPLAEVPLLPTEFSQMRTDKVLALASAAALLSQATGALQEVSSALAKLPANEPLLQQQAEIQELVEQHGACRKAASDRTKRTGERDQLRREIAELRRELGEQQSLTAPPRATRKRIDQLVEEAGKLRQQQETLRTQLSHWESEHTAGAALAAPSYTEPPPKPLLAALQQAHAEVAQRTRLDELTSSVARAKQALQTDVQRLRPALPDNAKLEAIAIPTLESLEHHEQRQQDLTATLKRHQQTVAELQAKLSEMQARLRILRQADEVPSLAELQQARQRRDELWQQLKAEWNGSGPKPILVSELVSQFELAVRHADDISDRLRRDASQVAERAACEAGEQALLTQFEAATKRQQAAAAEVEQAQHEWEAVWQQAGIATNSPREMRGWLAKFEAILQQQAACKQKQQELETALQRQQAAAVALKDSLTAAGHPLLASIQSLTEVTSHAQELIATWQEGYQRQLQAKQVADERGRHQQRLQAELKALAGQQDAWQQQWQGLLQPLGLPADGDPAIVRELVQISDEIQLKSSQQQALEIRIAAIDNDQTQFHNSLAALAKEWLGNEASGSDEALLAHLQTRINDARGRAVRRQELLEQQQRSMSQRDKAAADETQLKAQLKQLCLDAKCADPEQLVSAIENSECRRQLEAELRQLQQRLLTLAGSTPLEQFAVAARALTSEQLRAEQLQLQSDIKSLYGELVAASERAGALASERSRWQGADDAAAAEQDAQCLLSQIREQSEQYIRLRLAAAMLRKAVEAWRESNQDPVLQRASDLFAKLTLQSFAGIRSDLDDEGKSILVGVRPSREAVPIEGMSSGTCDQLYLAIRLASLEVQLAHREPLPFIVDDCLINFDDDRSRAALEVLGELSKSTQVIVLTHHERLVRLAEEALPKDVLFVQRLKA</sequence>
<feature type="coiled-coil region" evidence="1">
    <location>
        <begin position="897"/>
        <end position="924"/>
    </location>
</feature>